<reference evidence="1 2" key="1">
    <citation type="submission" date="2019-02" db="EMBL/GenBank/DDBJ databases">
        <authorList>
            <person name="Lehtovirta-Morley E L."/>
        </authorList>
    </citation>
    <scope>NUCLEOTIDE SEQUENCE [LARGE SCALE GENOMIC DNA]</scope>
    <source>
        <strain evidence="1">NFRAN1</strain>
    </source>
</reference>
<accession>A0A484IC93</accession>
<sequence>MSGLEKVIIVLTCGGARLLPIITKAARGIHAYNALLYPFHINTNRVTKDNSKIIALSTKLGFPNGIATKPVAIMVTKIINVI</sequence>
<dbReference type="KEGG" id="nfn:NFRAN_2623"/>
<protein>
    <submittedName>
        <fullName evidence="1">Uncharacterized protein</fullName>
    </submittedName>
</protein>
<dbReference type="Proteomes" id="UP000294299">
    <property type="component" value="Chromosome NFRAN"/>
</dbReference>
<proteinExistence type="predicted"/>
<evidence type="ECO:0000313" key="1">
    <source>
        <dbReference type="EMBL" id="VFJ14945.1"/>
    </source>
</evidence>
<evidence type="ECO:0000313" key="2">
    <source>
        <dbReference type="Proteomes" id="UP000294299"/>
    </source>
</evidence>
<name>A0A484IC93_9ARCH</name>
<gene>
    <name evidence="1" type="ORF">NFRAN_2623</name>
</gene>
<dbReference type="EMBL" id="LR216287">
    <property type="protein sequence ID" value="VFJ14945.1"/>
    <property type="molecule type" value="Genomic_DNA"/>
</dbReference>
<organism evidence="1 2">
    <name type="scientific">Candidatus Nitrosocosmicus franklandianus</name>
    <dbReference type="NCBI Taxonomy" id="1798806"/>
    <lineage>
        <taxon>Archaea</taxon>
        <taxon>Nitrososphaerota</taxon>
        <taxon>Nitrososphaeria</taxon>
        <taxon>Nitrososphaerales</taxon>
        <taxon>Nitrososphaeraceae</taxon>
        <taxon>Candidatus Nitrosocosmicus</taxon>
    </lineage>
</organism>
<keyword evidence="2" id="KW-1185">Reference proteome</keyword>
<dbReference type="AlphaFoldDB" id="A0A484IC93"/>